<keyword evidence="2" id="KW-1185">Reference proteome</keyword>
<protein>
    <submittedName>
        <fullName evidence="1">Uncharacterized protein</fullName>
    </submittedName>
</protein>
<gene>
    <name evidence="1" type="ORF">Scep_004587</name>
</gene>
<sequence>MAINIWILQMYSSRKARIGQVSIVRTPLFCKVGFSSRKLECGISIGIRRINDWLKALSILNSRSKGKMQNSRNLITRRNDTGVVADTNGVHAIWFILFLEQGDNNGIALHRFDSKDLPRQHGIDFELHVIASEIREKIGEYQEKHPCS</sequence>
<comment type="caution">
    <text evidence="1">The sequence shown here is derived from an EMBL/GenBank/DDBJ whole genome shotgun (WGS) entry which is preliminary data.</text>
</comment>
<proteinExistence type="predicted"/>
<evidence type="ECO:0000313" key="1">
    <source>
        <dbReference type="EMBL" id="KAK9158013.1"/>
    </source>
</evidence>
<evidence type="ECO:0000313" key="2">
    <source>
        <dbReference type="Proteomes" id="UP001419268"/>
    </source>
</evidence>
<dbReference type="Proteomes" id="UP001419268">
    <property type="component" value="Unassembled WGS sequence"/>
</dbReference>
<accession>A0AAP0KU52</accession>
<organism evidence="1 2">
    <name type="scientific">Stephania cephalantha</name>
    <dbReference type="NCBI Taxonomy" id="152367"/>
    <lineage>
        <taxon>Eukaryota</taxon>
        <taxon>Viridiplantae</taxon>
        <taxon>Streptophyta</taxon>
        <taxon>Embryophyta</taxon>
        <taxon>Tracheophyta</taxon>
        <taxon>Spermatophyta</taxon>
        <taxon>Magnoliopsida</taxon>
        <taxon>Ranunculales</taxon>
        <taxon>Menispermaceae</taxon>
        <taxon>Menispermoideae</taxon>
        <taxon>Cissampelideae</taxon>
        <taxon>Stephania</taxon>
    </lineage>
</organism>
<dbReference type="EMBL" id="JBBNAG010000002">
    <property type="protein sequence ID" value="KAK9158013.1"/>
    <property type="molecule type" value="Genomic_DNA"/>
</dbReference>
<name>A0AAP0KU52_9MAGN</name>
<dbReference type="AlphaFoldDB" id="A0AAP0KU52"/>
<reference evidence="1 2" key="1">
    <citation type="submission" date="2024-01" db="EMBL/GenBank/DDBJ databases">
        <title>Genome assemblies of Stephania.</title>
        <authorList>
            <person name="Yang L."/>
        </authorList>
    </citation>
    <scope>NUCLEOTIDE SEQUENCE [LARGE SCALE GENOMIC DNA]</scope>
    <source>
        <strain evidence="1">JXDWG</strain>
        <tissue evidence="1">Leaf</tissue>
    </source>
</reference>